<sequence length="129" mass="14487">MTDVPTPVALWGVLSRQARHGAGQHTSGVYNRINWPVLRYVATYRRRMRPHVLVKIAQPRAFHRRGAHTAADAAFLVLVLVIVRAERLELGAVVGRSRLGLCRWKSSSSRAEVFSPRAACCWRSRLTSS</sequence>
<protein>
    <submittedName>
        <fullName evidence="1">Uncharacterized protein</fullName>
    </submittedName>
</protein>
<organism evidence="1 2">
    <name type="scientific">Nonomuraea muscovyensis</name>
    <dbReference type="NCBI Taxonomy" id="1124761"/>
    <lineage>
        <taxon>Bacteria</taxon>
        <taxon>Bacillati</taxon>
        <taxon>Actinomycetota</taxon>
        <taxon>Actinomycetes</taxon>
        <taxon>Streptosporangiales</taxon>
        <taxon>Streptosporangiaceae</taxon>
        <taxon>Nonomuraea</taxon>
    </lineage>
</organism>
<evidence type="ECO:0000313" key="2">
    <source>
        <dbReference type="Proteomes" id="UP000583800"/>
    </source>
</evidence>
<dbReference type="EMBL" id="JACHJB010000002">
    <property type="protein sequence ID" value="MBB6347418.1"/>
    <property type="molecule type" value="Genomic_DNA"/>
</dbReference>
<reference evidence="1 2" key="1">
    <citation type="submission" date="2020-08" db="EMBL/GenBank/DDBJ databases">
        <title>Sequencing the genomes of 1000 actinobacteria strains.</title>
        <authorList>
            <person name="Klenk H.-P."/>
        </authorList>
    </citation>
    <scope>NUCLEOTIDE SEQUENCE [LARGE SCALE GENOMIC DNA]</scope>
    <source>
        <strain evidence="1 2">DSM 45913</strain>
    </source>
</reference>
<keyword evidence="2" id="KW-1185">Reference proteome</keyword>
<dbReference type="AlphaFoldDB" id="A0A7X0EXB3"/>
<proteinExistence type="predicted"/>
<comment type="caution">
    <text evidence="1">The sequence shown here is derived from an EMBL/GenBank/DDBJ whole genome shotgun (WGS) entry which is preliminary data.</text>
</comment>
<evidence type="ECO:0000313" key="1">
    <source>
        <dbReference type="EMBL" id="MBB6347418.1"/>
    </source>
</evidence>
<dbReference type="Proteomes" id="UP000583800">
    <property type="component" value="Unassembled WGS sequence"/>
</dbReference>
<gene>
    <name evidence="1" type="ORF">FHU36_003963</name>
</gene>
<name>A0A7X0EXB3_9ACTN</name>
<accession>A0A7X0EXB3</accession>
<dbReference type="RefSeq" id="WP_221496447.1">
    <property type="nucleotide sequence ID" value="NZ_JACHJB010000002.1"/>
</dbReference>